<dbReference type="AlphaFoldDB" id="A0A381YSV1"/>
<dbReference type="InterPro" id="IPR045335">
    <property type="entry name" value="FtsQ_C_sf"/>
</dbReference>
<keyword evidence="5" id="KW-1133">Transmembrane helix</keyword>
<dbReference type="InterPro" id="IPR026579">
    <property type="entry name" value="FtsQ"/>
</dbReference>
<dbReference type="PROSITE" id="PS51779">
    <property type="entry name" value="POTRA"/>
    <property type="match status" value="1"/>
</dbReference>
<dbReference type="EMBL" id="UINC01018976">
    <property type="protein sequence ID" value="SVA80085.1"/>
    <property type="molecule type" value="Genomic_DNA"/>
</dbReference>
<name>A0A381YSV1_9ZZZZ</name>
<proteinExistence type="predicted"/>
<evidence type="ECO:0000256" key="4">
    <source>
        <dbReference type="ARBA" id="ARBA00022692"/>
    </source>
</evidence>
<dbReference type="PANTHER" id="PTHR35851:SF1">
    <property type="entry name" value="CELL DIVISION PROTEIN FTSQ"/>
    <property type="match status" value="1"/>
</dbReference>
<dbReference type="PANTHER" id="PTHR35851">
    <property type="entry name" value="CELL DIVISION PROTEIN FTSQ"/>
    <property type="match status" value="1"/>
</dbReference>
<dbReference type="Gene3D" id="3.40.50.11690">
    <property type="entry name" value="Cell division protein FtsQ/DivIB"/>
    <property type="match status" value="1"/>
</dbReference>
<feature type="domain" description="POTRA" evidence="8">
    <location>
        <begin position="22"/>
        <end position="91"/>
    </location>
</feature>
<dbReference type="InterPro" id="IPR013685">
    <property type="entry name" value="POTRA_FtsQ_type"/>
</dbReference>
<comment type="subcellular location">
    <subcellularLocation>
        <location evidence="1">Membrane</location>
    </subcellularLocation>
</comment>
<dbReference type="InterPro" id="IPR034746">
    <property type="entry name" value="POTRA"/>
</dbReference>
<keyword evidence="3" id="KW-0132">Cell division</keyword>
<evidence type="ECO:0000313" key="9">
    <source>
        <dbReference type="EMBL" id="SVA80085.1"/>
    </source>
</evidence>
<dbReference type="GO" id="GO:0016020">
    <property type="term" value="C:membrane"/>
    <property type="evidence" value="ECO:0007669"/>
    <property type="project" value="UniProtKB-SubCell"/>
</dbReference>
<organism evidence="9">
    <name type="scientific">marine metagenome</name>
    <dbReference type="NCBI Taxonomy" id="408172"/>
    <lineage>
        <taxon>unclassified sequences</taxon>
        <taxon>metagenomes</taxon>
        <taxon>ecological metagenomes</taxon>
    </lineage>
</organism>
<accession>A0A381YSV1</accession>
<keyword evidence="6" id="KW-0472">Membrane</keyword>
<reference evidence="9" key="1">
    <citation type="submission" date="2018-05" db="EMBL/GenBank/DDBJ databases">
        <authorList>
            <person name="Lanie J.A."/>
            <person name="Ng W.-L."/>
            <person name="Kazmierczak K.M."/>
            <person name="Andrzejewski T.M."/>
            <person name="Davidsen T.M."/>
            <person name="Wayne K.J."/>
            <person name="Tettelin H."/>
            <person name="Glass J.I."/>
            <person name="Rusch D."/>
            <person name="Podicherti R."/>
            <person name="Tsui H.-C.T."/>
            <person name="Winkler M.E."/>
        </authorList>
    </citation>
    <scope>NUCLEOTIDE SEQUENCE</scope>
</reference>
<sequence>MVLLLTITGVMLADEILRPGRFTIERVTISNLLKRVDGPIIERTVWQNLEGNYFTVDLSKIESHLVRLPGVYRAAVRRVWPDSLAVSITESDAIARWHSFTNQAIAKPEFVNLPPGTGLSLQPLLTSDIADRPKVIEAYLELTRILGPIDLEPSAVSMNSAGDFRLAVASKTDHAPSEFEIVIGREDPLKRVGRFAAAFDLALRDRSSDIERVDLRYTSGFAVLWKGMADSSMQLADSRPYGN</sequence>
<keyword evidence="7" id="KW-0131">Cell cycle</keyword>
<gene>
    <name evidence="9" type="ORF">METZ01_LOCUS132939</name>
</gene>
<dbReference type="Gene3D" id="3.10.20.310">
    <property type="entry name" value="membrane protein fhac"/>
    <property type="match status" value="1"/>
</dbReference>
<evidence type="ECO:0000256" key="3">
    <source>
        <dbReference type="ARBA" id="ARBA00022618"/>
    </source>
</evidence>
<protein>
    <recommendedName>
        <fullName evidence="8">POTRA domain-containing protein</fullName>
    </recommendedName>
</protein>
<dbReference type="GO" id="GO:0090529">
    <property type="term" value="P:cell septum assembly"/>
    <property type="evidence" value="ECO:0007669"/>
    <property type="project" value="InterPro"/>
</dbReference>
<evidence type="ECO:0000256" key="7">
    <source>
        <dbReference type="ARBA" id="ARBA00023306"/>
    </source>
</evidence>
<evidence type="ECO:0000256" key="5">
    <source>
        <dbReference type="ARBA" id="ARBA00022989"/>
    </source>
</evidence>
<keyword evidence="4" id="KW-0812">Transmembrane</keyword>
<dbReference type="Pfam" id="PF08478">
    <property type="entry name" value="POTRA_1"/>
    <property type="match status" value="1"/>
</dbReference>
<evidence type="ECO:0000256" key="1">
    <source>
        <dbReference type="ARBA" id="ARBA00004370"/>
    </source>
</evidence>
<evidence type="ECO:0000256" key="2">
    <source>
        <dbReference type="ARBA" id="ARBA00022475"/>
    </source>
</evidence>
<evidence type="ECO:0000259" key="8">
    <source>
        <dbReference type="PROSITE" id="PS51779"/>
    </source>
</evidence>
<evidence type="ECO:0000256" key="6">
    <source>
        <dbReference type="ARBA" id="ARBA00023136"/>
    </source>
</evidence>
<keyword evidence="2" id="KW-1003">Cell membrane</keyword>